<dbReference type="Proteomes" id="UP000078582">
    <property type="component" value="Chromosome"/>
</dbReference>
<gene>
    <name evidence="1" type="ORF">AYR53_02795</name>
</gene>
<protein>
    <submittedName>
        <fullName evidence="1">Uncharacterized protein</fullName>
    </submittedName>
</protein>
<dbReference type="EMBL" id="CP014873">
    <property type="protein sequence ID" value="ANK61786.1"/>
    <property type="molecule type" value="Genomic_DNA"/>
</dbReference>
<dbReference type="GeneID" id="42981165"/>
<accession>A0A192H1G5</accession>
<dbReference type="Gene3D" id="3.20.80.10">
    <property type="entry name" value="Regulatory factor, effector binding domain"/>
    <property type="match status" value="1"/>
</dbReference>
<dbReference type="RefSeq" id="WP_068225956.1">
    <property type="nucleotide sequence ID" value="NZ_CP014623.1"/>
</dbReference>
<dbReference type="AlphaFoldDB" id="A0A192H1G5"/>
<reference evidence="1 2" key="1">
    <citation type="submission" date="2016-03" db="EMBL/GenBank/DDBJ databases">
        <title>Pediococcus and Lactobacillus from brewery environment - whole genome sequencing and assembly.</title>
        <authorList>
            <person name="Behr J."/>
            <person name="Geissler A.J."/>
            <person name="Vogel R.F."/>
        </authorList>
    </citation>
    <scope>NUCLEOTIDE SEQUENCE [LARGE SCALE GENOMIC DNA]</scope>
    <source>
        <strain evidence="1 2">TMW 1.1989</strain>
    </source>
</reference>
<organism evidence="1 2">
    <name type="scientific">Loigolactobacillus backii</name>
    <dbReference type="NCBI Taxonomy" id="375175"/>
    <lineage>
        <taxon>Bacteria</taxon>
        <taxon>Bacillati</taxon>
        <taxon>Bacillota</taxon>
        <taxon>Bacilli</taxon>
        <taxon>Lactobacillales</taxon>
        <taxon>Lactobacillaceae</taxon>
        <taxon>Loigolactobacillus</taxon>
    </lineage>
</organism>
<name>A0A192H1G5_9LACO</name>
<proteinExistence type="predicted"/>
<keyword evidence="2" id="KW-1185">Reference proteome</keyword>
<sequence length="176" mass="20427">MLKITHLEKQQFPPLEFIGRPYDNHDRQNGTFDHLWQQWFANDLFAQLRKENDPYSGGSAYGFINESAGHFSYWIGDLFDIGTPIPQGFESFILGQSSVGVAWVSGRTDNNELFGDQPMKTAFNALKKAKIAQQTDWEHLTYFFERYDDRRFDVHAKETILDYGFYLQDPDGPVNN</sequence>
<dbReference type="OrthoDB" id="1647584at2"/>
<evidence type="ECO:0000313" key="2">
    <source>
        <dbReference type="Proteomes" id="UP000078582"/>
    </source>
</evidence>
<dbReference type="InterPro" id="IPR011256">
    <property type="entry name" value="Reg_factor_effector_dom_sf"/>
</dbReference>
<dbReference type="KEGG" id="lbt:AYR52_10515"/>
<evidence type="ECO:0000313" key="1">
    <source>
        <dbReference type="EMBL" id="ANK61786.1"/>
    </source>
</evidence>